<dbReference type="STRING" id="1121393.SAMN02745216_05140"/>
<dbReference type="Proteomes" id="UP000183994">
    <property type="component" value="Unassembled WGS sequence"/>
</dbReference>
<dbReference type="EMBL" id="FQZU01000067">
    <property type="protein sequence ID" value="SHL40417.1"/>
    <property type="molecule type" value="Genomic_DNA"/>
</dbReference>
<gene>
    <name evidence="1" type="ORF">SAMN02745216_05140</name>
</gene>
<feature type="non-terminal residue" evidence="1">
    <location>
        <position position="5132"/>
    </location>
</feature>
<name>A0A1M7ACJ7_9BACT</name>
<sequence length="5132" mass="495345">IVLEATNNITVENLSDDTLSLQTTGAKSLTMTADADNDGGGAITFIGAPGDTVVTQGGDMFFNAGDGMTLAKLDTNGGDVTATINNAGTGTGNLDIYGITTDGGDVNMTNSHGIAGTAVGNLLVRGDIDTSNATVTGGDVNLSATNDLTQIEGATIVTGGGNVTMSADSDGDASGVLTISGKAGVDNIDTRAVGGLADGDAEVSAAQFVMGTGFIQLGTGTMTILSSSQGTIGVGSGAGALNIAGAALQRINADTIEIGSLAGGAVNVDSTANLSGQNIEVYSSTDITVGDIRLGATGVATLESASGAVVDDGGVGGGGTYIQAGSLNITANSVGGSGTGNAALDIDIASGANRVNVTAATGGIYLRDVGTGNAALSNFNLATSSGSQTVSITAASGSILANSAAFDTNIGDDNIYLTTENGTAAKDIVFTQAVETTGDVYLKSVGDVHDSGLLAMVSADYLEIDAVDGVGAGSTGAGPFNVNVNSLKAASENAIYIREDDDVTVEGLETTANTAEIFLTANGNIVLNGDVSADNSGDVTLDAVTGAISRTSGAIYGGLLTISAADGIGATGATGLAIHTDVATLVADNSNTGDIVILEANNLDVGGSTGLQTVTNNSGDIIITSTSGSLNVVQDVTAGSGGDGDVVLTTETLAQTVTIGSGVTVEGGAGGIGGVIIHSDDITLNTGATLIGNGGTGYDTGGDVKLYPWDQSLVINLNGPGNVNFVTTPIATNLADFVTVNNNGFLVIGDEAHSGNINVAGTSAAAFTGGTNVAVVTGGSVSLNLAGSGDISTAGDVHIYAGDRIVDGVADGVADILADDLYLFAGSGIGTAASATGAIDIVATDIYATNSTSNGVFLNILGGTGALGSGAVNVQEAHANTAGQVWIQSTAAGGLTLTDVDTENGAITVDENSGSVTMVAVDGNTVAGANTVSIEGQGNVSLAGTANSHVYSAGNVNLTSISGDIVSGGNTGIEIKGANAVFSASGSIGASGNVLRTQIADLDASAGVGEIRVVEADGLNLSDVDTQTGGIFITSTTGNISIDDVQSDVNVAGNADINIIASSGSVVFNAGGTIIGDDYVYIRASENLVSDGATGVNDEITAPGVALYVSGNIGGSGLDVLEIDANLLEVRIANDSNGASSNAAYIVDSDDLQLGGLIGGIMTGVVAIAAGDVTLDISAAGSLTVVDDVNGVKADATSGDATIKLTAGTDLSAADTILATTTGTGSFDASVTLTAGDNLTTTAAGTVTADVNGGSNSGNATVTIDGNGTGLDRVVVGGNVTASASSGAVTIDINAEGTGNGGPATAALRVQGDLSATTSGSGAVNVTLDVNDAAGTAGSAYVDGNITGSGSGSGTVWIQTTQGSINLLGDITGNFGSTGTVTLDTQFGIAADINLNGSVTISSSGDSAIVVANAGRNVAMGNTAAITVNGGSGSTANNYVDIDAGGSFTMGNSASITLNGGSGSSAQNYVFIDASNAILNGTADVTLGGSGSRNEIRVSALNNVTFNGTSTLDMTASTADTNIVRVWASNGAILMADGAVIDAGASGYIDLNASGNITIGRLVSGLSGTTVATIDAGGAIIDAGDVGGEDIDVNGAGAVTEINAGSSIGTTGGGEIETRIDTLYASGSVVAVIETDDIILGDTQAVAVPDSGIIRATAGTGTAVDITASGDIFAYNIDATGGAGNADISLTSNTGDVTVGSITAGLAGGDVNITANQNIFDDGDGGAFATYTEIDAGGSVNLTATNGHIGWTSSLDIFNTPANIWKAVDIDSGPVLNLNSNGNIQIFNDGSIAALAAVPNGGQSGYEILIGAWGDITVSGALDTLQDNLALVALNGGNITLNAAAGASTGNVELYAEGDIVDGNGTAAADVFAGNGATGGSITLTAGGGGTGSIGSAAAGGAIDLDGDVVNAKSDGSGGIYLNDVVNTGGLDVSADSQGSGNIVITGAVEDLTLVDVKTFDGDIDVTLGGGFDVIVTSVQSDYDGATTGSHDITIQATTGSIYFGTAGAMISDDDVFLTASGGNIHADAANAGPIITADYAYLVARDSIADSAQNELNVSINSVEGQFGSDNGTADIFALYNDKALTVGGTAGTGIFVGGTAGSYNGPLATLTLGANGTITINESIDVRNQGALTDVAVYTDAGDILINAGAANTLIQGSAADTATMTVVAAGNVVLTGATGDAGILLGAAGSGGDADLTVTATGGGITVDGDSGLAYIQAKAGSALGSGSTVTMDINASGGDLNVLAGSGSAYIRSYNYGDTATNTMTVDAANILIDGESGSLAEIWAYGSGGSNGTVSLTVNAGGTIDLLAGTGTADVWLGAEQNATDSTITMDVTAGGSITVDQETSTGTAYLGAYGEVLDVDAITVNVTSTNGDITVNGSNGSIAADGSGGDTNANLTLTANNGIVLVDNSGAIFAEAGSGGTGVPGTTGAHLIINANAVTVDRSGDIYASGGPGFKDIVDINAGGAVLVNRGGEIRAASQTGSVTINAASVVVGSGSTGSSVAATGSVNAFVSITTTGSAGITVGSSGSVTADATGPGAVLSKIVLNAGTDAAADVTIDGKVQAGDALTGTGAATVDIDAADAVTMGSSGRILAYAGGSNLGSIDIDANGNVDLYGTVTARSTSGNAYVNVDSVTGNIAAGSSGVGITADAGSGAGDVADINLNAASGLVTVDGALAATGTTAYVDIDANTSVTITSSGSIYADGGAKGSVDINAGTTVSISDTIKADGSNTADINIIAGGDVTLNDLGSGLMTTGSIATITIDATGNVSLNEDVDANGAAFGSISVTADGATGITILGGPENGITAGSGGTANVILNATVGAVTISDTVSATAAIAVIDIDAATNVTLNDSGNGLRANGSGVGSININAGGDVTLSEDVYADGSNADVYVRADGATGITINNTMETGLRAISAGGPADIVLDTQADADVDGGVYIYDNVIAQGTTVAVVDINSDDVVTMNATGTIQASTTNLTGSIDIDAVGTVSLDNKVFATSTSGDALVNVDSTGGNITLGANGTGIKADAGSGAGDTATVYLNAGGSVDLSNTVEAEGRHSDIDILAGADITLNGTGSGIVADAIAIGFANILIDASGDVTLNNDVEADGSGTIININADGSTGISLGAGKQILGSANNSASTITLQSTDGSSVVNIDGTITATSVGHFANVNIGTSGTSVAGGIDIDGAITVNGDHTGSTYAGLWAAGDISVDAAIAVTDTEGDATIKLDAGSSVTLDAAGNLTATADNGDTARVTILAGSNVTIDTQVTADALSDTGANAYVTIGTPGSAIGGTVTLQANADVLAEADTGEAVVNIDAVGTVTVDGSLQATSSGDKAVITVDTAGDIDVNPGAVIAGTGADTGDSSLVSLVASGDIYIEAPVSIEDSVGDATLTVNSLGGSVTADGSGNLTAIGGSSDDPVIEIFADANVSIDTQIYADGITYDGYSAYVYIGSSGNRIGGTVTLGSNADVKAYAGTDTAEVYIHSSGDITVDGAVTIKADAGQTAGGSDDAGIYIRSYTGAVTINGGAGSIKAVAGDALASSGQAIVNIQADTDVTVNNDVYAQAYARTAEVEILAGGDVTVDALLQSTVTAGTGRSAIVNIGTNGVPVAGTITLNSNADIQAVSGGNAAAQGIVGMYANGDISVHGGVGILADSDTNNGSDATITIRSNAGGVAIGSGGGSILADGDDNATVTIAGLGGLASQVSIGNDVTADAESGVGSINIDANGTGSSALVIIGDLSAQATTRATVDIDSNGAGGDVTIGGSIDALSTGASADVFINSTGGDITQNAGAVITGSATADVDIVIDTGSSAGDVTLNAAILANAPAGSIYIRGGNDVKFNAAAADITVNGGAGTGDAPVTVTATNGSITMNAGAVIDAGSGQIKMIADDNIILGRVITSETGAVGGDVIMTAANGAITDAGLADIDITAINGSAVLTAASGIGAVGNVIETRIATLNASVTGTGGIYVTEYDGIDLVDVDTVEGDIVIIGGNAAAGNVTATDVAATTAGDISITNSATGDILVGVVQTASGDIALTADTGAINEIGAGDVGVDIITANGLLDMYATGGIGTAAGGLETTVNTLYATGSSVIINETDDIILGDEQDVAIPGTGKVRATSATGSIDIEAGGDIFANYVVAATGTATTVNIDSNGGSITLGDVSGFDVTINANKNVLDDGDGGSAAAPSVIPFYTQVEAGNNLTINAGSAGSGYYIGTNTPIDPRTGSIYLAVDAKWANVGSFNSTDNIQIYQTGDVTIAAAPNFNSGGGSGDQILHMAEDNYTVNAGFVVGGGDNVWLAALNGNLTIAAAQTVQASSGSVDLYARNGNVVLSGAIAASGNAQVEATNQIIDGGADATVDITVASGVVTLKAANGIGTGSSAAAAIDIIACTIDATNTTANGIFINSLGGSAANSGSVEIRTAYAQTAGNVWINGQTDLYLTDVQAADDVDVTTGGDAGDDIFVEYVQAGGAIGDDITLTAGSGSILEVTADAAVDIVSAGGLLTLTAANNIGGGGEADIETTVAGINASSTTSGDIYITESDGVTLTDVDTASGNVVIVAGATGSGLMIATDVIAATAGGAGDGDVTLTNSSGGIQLGSVRATNDRVTLDASTFISDGDGLDYNDVIADELVMTAKTTIGAVGVNGALDVQISNLEAYAGDTGVAGPTEVSLMNLGALTIGGITLGMSGVQAISTNGTGAATAAATINILANDLTVNEAVKAQGTDAYINLNASTGSISTSATGDISAIGGATAFVLLNANLGIDTLGTIIGSATGDVDVGLTAHGTGNLDVGAAVTANASGAAGDSYMRLSTQTGSIVTQAAGTLTGSGDHARIDIDSGTGVGGPVVGDITINGAIDLNAVSSGSVDIRTNLSGDIDIEAPISADATSGWVGVYAKADQGSVLTNAAISAAGTSNAVVDLQGQTTLTVNQAISAIGANGFSIVDLDAVTGNLTTGVNGDITASGGTTVTVGLTAGGNIQTNGSIDADAGTGLADLSMTAAGSIDVNDAIAVTSTSGNVDIDLDANGGPIDTAAGANIVGTTTNSDGNNDVDINLDAVGSITTNGSIDANGADDARVTLTATTGITVNDNIDATGTAGSANVDLNANGGNIATALAGSINATGQTTVDVT</sequence>
<accession>A0A1M7ACJ7</accession>
<protein>
    <submittedName>
        <fullName evidence="1">Uncharacterized protein</fullName>
    </submittedName>
</protein>
<evidence type="ECO:0000313" key="2">
    <source>
        <dbReference type="Proteomes" id="UP000183994"/>
    </source>
</evidence>
<evidence type="ECO:0000313" key="1">
    <source>
        <dbReference type="EMBL" id="SHL40417.1"/>
    </source>
</evidence>
<keyword evidence="2" id="KW-1185">Reference proteome</keyword>
<dbReference type="RefSeq" id="WP_083611306.1">
    <property type="nucleotide sequence ID" value="NZ_FQZU01000067.1"/>
</dbReference>
<reference evidence="2" key="1">
    <citation type="submission" date="2016-11" db="EMBL/GenBank/DDBJ databases">
        <authorList>
            <person name="Varghese N."/>
            <person name="Submissions S."/>
        </authorList>
    </citation>
    <scope>NUCLEOTIDE SEQUENCE [LARGE SCALE GENOMIC DNA]</scope>
    <source>
        <strain evidence="2">DSM 16219</strain>
    </source>
</reference>
<feature type="non-terminal residue" evidence="1">
    <location>
        <position position="1"/>
    </location>
</feature>
<organism evidence="1 2">
    <name type="scientific">Desulfatibacillum alkenivorans DSM 16219</name>
    <dbReference type="NCBI Taxonomy" id="1121393"/>
    <lineage>
        <taxon>Bacteria</taxon>
        <taxon>Pseudomonadati</taxon>
        <taxon>Thermodesulfobacteriota</taxon>
        <taxon>Desulfobacteria</taxon>
        <taxon>Desulfobacterales</taxon>
        <taxon>Desulfatibacillaceae</taxon>
        <taxon>Desulfatibacillum</taxon>
    </lineage>
</organism>
<proteinExistence type="predicted"/>